<keyword evidence="3" id="KW-1185">Reference proteome</keyword>
<dbReference type="EMBL" id="CAKXAJ010018459">
    <property type="protein sequence ID" value="CAH2217733.1"/>
    <property type="molecule type" value="Genomic_DNA"/>
</dbReference>
<dbReference type="Proteomes" id="UP000838756">
    <property type="component" value="Unassembled WGS sequence"/>
</dbReference>
<protein>
    <submittedName>
        <fullName evidence="2">Jg4120 protein</fullName>
    </submittedName>
</protein>
<evidence type="ECO:0000256" key="1">
    <source>
        <dbReference type="SAM" id="MobiDB-lite"/>
    </source>
</evidence>
<name>A0A8S4QSI6_9NEOP</name>
<gene>
    <name evidence="2" type="primary">jg4120</name>
    <name evidence="2" type="ORF">PAEG_LOCUS5615</name>
</gene>
<proteinExistence type="predicted"/>
<reference evidence="2" key="1">
    <citation type="submission" date="2022-03" db="EMBL/GenBank/DDBJ databases">
        <authorList>
            <person name="Lindestad O."/>
        </authorList>
    </citation>
    <scope>NUCLEOTIDE SEQUENCE</scope>
</reference>
<dbReference type="AlphaFoldDB" id="A0A8S4QSI6"/>
<feature type="non-terminal residue" evidence="2">
    <location>
        <position position="1"/>
    </location>
</feature>
<organism evidence="2 3">
    <name type="scientific">Pararge aegeria aegeria</name>
    <dbReference type="NCBI Taxonomy" id="348720"/>
    <lineage>
        <taxon>Eukaryota</taxon>
        <taxon>Metazoa</taxon>
        <taxon>Ecdysozoa</taxon>
        <taxon>Arthropoda</taxon>
        <taxon>Hexapoda</taxon>
        <taxon>Insecta</taxon>
        <taxon>Pterygota</taxon>
        <taxon>Neoptera</taxon>
        <taxon>Endopterygota</taxon>
        <taxon>Lepidoptera</taxon>
        <taxon>Glossata</taxon>
        <taxon>Ditrysia</taxon>
        <taxon>Papilionoidea</taxon>
        <taxon>Nymphalidae</taxon>
        <taxon>Satyrinae</taxon>
        <taxon>Satyrini</taxon>
        <taxon>Parargina</taxon>
        <taxon>Pararge</taxon>
    </lineage>
</organism>
<comment type="caution">
    <text evidence="2">The sequence shown here is derived from an EMBL/GenBank/DDBJ whole genome shotgun (WGS) entry which is preliminary data.</text>
</comment>
<sequence>KYKTSVTGTQYGKSRGLPLVAEKLLTNESDNAAEQSARAGAPCRRHISAVRAQAGPLSGRVRPAPPRALYTPRRLVPL</sequence>
<evidence type="ECO:0000313" key="2">
    <source>
        <dbReference type="EMBL" id="CAH2217733.1"/>
    </source>
</evidence>
<accession>A0A8S4QSI6</accession>
<evidence type="ECO:0000313" key="3">
    <source>
        <dbReference type="Proteomes" id="UP000838756"/>
    </source>
</evidence>
<feature type="region of interest" description="Disordered" evidence="1">
    <location>
        <begin position="54"/>
        <end position="78"/>
    </location>
</feature>